<name>A0ABN9TAM7_9DINO</name>
<evidence type="ECO:0000256" key="2">
    <source>
        <dbReference type="SAM" id="Phobius"/>
    </source>
</evidence>
<feature type="compositionally biased region" description="Basic residues" evidence="1">
    <location>
        <begin position="24"/>
        <end position="33"/>
    </location>
</feature>
<evidence type="ECO:0000313" key="4">
    <source>
        <dbReference type="Proteomes" id="UP001189429"/>
    </source>
</evidence>
<keyword evidence="2" id="KW-0472">Membrane</keyword>
<protein>
    <submittedName>
        <fullName evidence="3">Uncharacterized protein</fullName>
    </submittedName>
</protein>
<accession>A0ABN9TAM7</accession>
<proteinExistence type="predicted"/>
<evidence type="ECO:0000256" key="1">
    <source>
        <dbReference type="SAM" id="MobiDB-lite"/>
    </source>
</evidence>
<comment type="caution">
    <text evidence="3">The sequence shown here is derived from an EMBL/GenBank/DDBJ whole genome shotgun (WGS) entry which is preliminary data.</text>
</comment>
<feature type="region of interest" description="Disordered" evidence="1">
    <location>
        <begin position="1"/>
        <end position="48"/>
    </location>
</feature>
<feature type="transmembrane region" description="Helical" evidence="2">
    <location>
        <begin position="190"/>
        <end position="214"/>
    </location>
</feature>
<keyword evidence="2" id="KW-1133">Transmembrane helix</keyword>
<dbReference type="Proteomes" id="UP001189429">
    <property type="component" value="Unassembled WGS sequence"/>
</dbReference>
<organism evidence="3 4">
    <name type="scientific">Prorocentrum cordatum</name>
    <dbReference type="NCBI Taxonomy" id="2364126"/>
    <lineage>
        <taxon>Eukaryota</taxon>
        <taxon>Sar</taxon>
        <taxon>Alveolata</taxon>
        <taxon>Dinophyceae</taxon>
        <taxon>Prorocentrales</taxon>
        <taxon>Prorocentraceae</taxon>
        <taxon>Prorocentrum</taxon>
    </lineage>
</organism>
<evidence type="ECO:0000313" key="3">
    <source>
        <dbReference type="EMBL" id="CAK0842380.1"/>
    </source>
</evidence>
<sequence>MFRSCTSAPPESVPSNTETPGAKLAKKGPKRCTGHATRTPGKASHSTRGKKVYANGYSMANGRRLRWCCAPEFSDARQSHFDVARRRSSVPVGAPGSIAACRAVDAGWCLLLPEVSFPAALAAICLETHALLFRWGTDTAVLRVHGVAVVLWLLGNSTWMVFELLFSPSTGQGRHFPWYSGPMVTESESLYNIGCIWSSVLFGGALALLLGFYAQAAMELRRSSQAVQMDNPQDAVEFDSDEQEELVFGLLTPEAAGIQEPRSVGAKPSEMME</sequence>
<dbReference type="EMBL" id="CAUYUJ010014518">
    <property type="protein sequence ID" value="CAK0842380.1"/>
    <property type="molecule type" value="Genomic_DNA"/>
</dbReference>
<reference evidence="3" key="1">
    <citation type="submission" date="2023-10" db="EMBL/GenBank/DDBJ databases">
        <authorList>
            <person name="Chen Y."/>
            <person name="Shah S."/>
            <person name="Dougan E. K."/>
            <person name="Thang M."/>
            <person name="Chan C."/>
        </authorList>
    </citation>
    <scope>NUCLEOTIDE SEQUENCE [LARGE SCALE GENOMIC DNA]</scope>
</reference>
<keyword evidence="4" id="KW-1185">Reference proteome</keyword>
<keyword evidence="2" id="KW-0812">Transmembrane</keyword>
<feature type="compositionally biased region" description="Polar residues" evidence="1">
    <location>
        <begin position="1"/>
        <end position="19"/>
    </location>
</feature>
<feature type="transmembrane region" description="Helical" evidence="2">
    <location>
        <begin position="140"/>
        <end position="162"/>
    </location>
</feature>
<gene>
    <name evidence="3" type="ORF">PCOR1329_LOCUS37261</name>
</gene>